<accession>A0A1F5EKE8</accession>
<dbReference type="Proteomes" id="UP000176451">
    <property type="component" value="Unassembled WGS sequence"/>
</dbReference>
<reference evidence="1 2" key="1">
    <citation type="journal article" date="2016" name="Nat. Commun.">
        <title>Thousands of microbial genomes shed light on interconnected biogeochemical processes in an aquifer system.</title>
        <authorList>
            <person name="Anantharaman K."/>
            <person name="Brown C.T."/>
            <person name="Hug L.A."/>
            <person name="Sharon I."/>
            <person name="Castelle C.J."/>
            <person name="Probst A.J."/>
            <person name="Thomas B.C."/>
            <person name="Singh A."/>
            <person name="Wilkins M.J."/>
            <person name="Karaoz U."/>
            <person name="Brodie E.L."/>
            <person name="Williams K.H."/>
            <person name="Hubbard S.S."/>
            <person name="Banfield J.F."/>
        </authorList>
    </citation>
    <scope>NUCLEOTIDE SEQUENCE [LARGE SCALE GENOMIC DNA]</scope>
</reference>
<organism evidence="1 2">
    <name type="scientific">Candidatus Berkelbacteria bacterium RIFCSPHIGHO2_12_FULL_36_9</name>
    <dbReference type="NCBI Taxonomy" id="1797469"/>
    <lineage>
        <taxon>Bacteria</taxon>
        <taxon>Candidatus Berkelbacteria</taxon>
    </lineage>
</organism>
<gene>
    <name evidence="1" type="ORF">A3F08_00440</name>
</gene>
<dbReference type="STRING" id="1797469.A3F08_00440"/>
<evidence type="ECO:0000313" key="2">
    <source>
        <dbReference type="Proteomes" id="UP000176451"/>
    </source>
</evidence>
<name>A0A1F5EKE8_9BACT</name>
<evidence type="ECO:0000313" key="1">
    <source>
        <dbReference type="EMBL" id="OGD67871.1"/>
    </source>
</evidence>
<dbReference type="EMBL" id="MEZV01000005">
    <property type="protein sequence ID" value="OGD67871.1"/>
    <property type="molecule type" value="Genomic_DNA"/>
</dbReference>
<sequence>MNNFDILLNEIIKVVYCPICGKKYKKNQIRIRGFFDGNFIFHNLCSLGHNLYMIAYLNIRQTDQSTTPKQSNEVRKFKESLNSFNGDFRKIFE</sequence>
<proteinExistence type="predicted"/>
<comment type="caution">
    <text evidence="1">The sequence shown here is derived from an EMBL/GenBank/DDBJ whole genome shotgun (WGS) entry which is preliminary data.</text>
</comment>
<protein>
    <submittedName>
        <fullName evidence="1">Uncharacterized protein</fullName>
    </submittedName>
</protein>
<dbReference type="AlphaFoldDB" id="A0A1F5EKE8"/>